<dbReference type="PANTHER" id="PTHR47811:SF1">
    <property type="entry name" value="TRNA PSEUDOURIDINE SYNTHASE D"/>
    <property type="match status" value="1"/>
</dbReference>
<comment type="caution">
    <text evidence="7">The sequence shown here is derived from an EMBL/GenBank/DDBJ whole genome shotgun (WGS) entry which is preliminary data.</text>
</comment>
<dbReference type="PANTHER" id="PTHR47811">
    <property type="entry name" value="TRNA PSEUDOURIDINE SYNTHASE D"/>
    <property type="match status" value="1"/>
</dbReference>
<gene>
    <name evidence="4" type="primary">truD</name>
    <name evidence="7" type="ORF">BTO11_06070</name>
</gene>
<feature type="region of interest" description="Disordered" evidence="5">
    <location>
        <begin position="1"/>
        <end position="22"/>
    </location>
</feature>
<dbReference type="GO" id="GO:0003723">
    <property type="term" value="F:RNA binding"/>
    <property type="evidence" value="ECO:0007669"/>
    <property type="project" value="InterPro"/>
</dbReference>
<comment type="function">
    <text evidence="4">Responsible for synthesis of pseudouridine from uracil-13 in transfer RNAs.</text>
</comment>
<dbReference type="OrthoDB" id="1550679at2"/>
<reference evidence="7 8" key="1">
    <citation type="submission" date="2016-12" db="EMBL/GenBank/DDBJ databases">
        <title>Diversity of luminous bacteria.</title>
        <authorList>
            <person name="Yoshizawa S."/>
            <person name="Kogure K."/>
        </authorList>
    </citation>
    <scope>NUCLEOTIDE SEQUENCE [LARGE SCALE GENOMIC DNA]</scope>
    <source>
        <strain evidence="7 8">SA4-48</strain>
    </source>
</reference>
<evidence type="ECO:0000313" key="8">
    <source>
        <dbReference type="Proteomes" id="UP000239007"/>
    </source>
</evidence>
<protein>
    <recommendedName>
        <fullName evidence="4">tRNA pseudouridine synthase D</fullName>
        <ecNumber evidence="4">5.4.99.27</ecNumber>
    </recommendedName>
    <alternativeName>
        <fullName evidence="4">tRNA pseudouridine(13) synthase</fullName>
    </alternativeName>
    <alternativeName>
        <fullName evidence="4">tRNA pseudouridylate synthase D</fullName>
    </alternativeName>
    <alternativeName>
        <fullName evidence="4">tRNA-uridine isomerase D</fullName>
    </alternativeName>
</protein>
<dbReference type="InterPro" id="IPR042214">
    <property type="entry name" value="TruD_catalytic"/>
</dbReference>
<dbReference type="Gene3D" id="3.30.2350.20">
    <property type="entry name" value="TruD, catalytic domain"/>
    <property type="match status" value="1"/>
</dbReference>
<dbReference type="Proteomes" id="UP000239007">
    <property type="component" value="Unassembled WGS sequence"/>
</dbReference>
<evidence type="ECO:0000256" key="1">
    <source>
        <dbReference type="ARBA" id="ARBA00007953"/>
    </source>
</evidence>
<feature type="domain" description="TRUD" evidence="6">
    <location>
        <begin position="186"/>
        <end position="332"/>
    </location>
</feature>
<name>A0A2S7UTG7_9GAMM</name>
<dbReference type="AlphaFoldDB" id="A0A2S7UTG7"/>
<dbReference type="InterPro" id="IPR001656">
    <property type="entry name" value="PsdUridine_synth_TruD"/>
</dbReference>
<evidence type="ECO:0000256" key="3">
    <source>
        <dbReference type="ARBA" id="ARBA00023235"/>
    </source>
</evidence>
<sequence>MTEQTSPTAVSKEETTSLPSEQTKTPAEFFKDWSFEHWAYLHGKPKASAKFKTIPEDFVVTENLGFELTGSGENVFLLIEKTELNTHQVCEYLAKFFGRRLRDIGYAGLKDKQSISRQWFSIQMNITQNIDLTKLGTENIRLIEHSRHIKKLKIGALKSNHFDILLKDITDVIDTIGRLEQIKTQGVPNYFGLQRFGFKGNNLNWADRMSAGEDIKNRKIKGFALSASRSYIFNEVVNERLKQKLFDKALNGDVFILTGSNSYFSQDVDDKITQRLQENDIQVSAPLFGKGEFETKGQVLELETQVAGQHANWQKMLVDNGLKQERRSILLNPDNLTWLVKGNDLLVSFDLPTGCFATSILRECVDFIQEYS</sequence>
<dbReference type="InterPro" id="IPR043165">
    <property type="entry name" value="TruD_insert_sf"/>
</dbReference>
<feature type="active site" description="Nucleophile" evidence="4">
    <location>
        <position position="111"/>
    </location>
</feature>
<dbReference type="GO" id="GO:0031119">
    <property type="term" value="P:tRNA pseudouridine synthesis"/>
    <property type="evidence" value="ECO:0007669"/>
    <property type="project" value="UniProtKB-UniRule"/>
</dbReference>
<dbReference type="InterPro" id="IPR050170">
    <property type="entry name" value="TruD_pseudoU_synthase"/>
</dbReference>
<dbReference type="RefSeq" id="WP_105051757.1">
    <property type="nucleotide sequence ID" value="NZ_BMYG01000003.1"/>
</dbReference>
<evidence type="ECO:0000259" key="6">
    <source>
        <dbReference type="PROSITE" id="PS50984"/>
    </source>
</evidence>
<dbReference type="InterPro" id="IPR020103">
    <property type="entry name" value="PsdUridine_synth_cat_dom_sf"/>
</dbReference>
<evidence type="ECO:0000256" key="5">
    <source>
        <dbReference type="SAM" id="MobiDB-lite"/>
    </source>
</evidence>
<keyword evidence="8" id="KW-1185">Reference proteome</keyword>
<dbReference type="Pfam" id="PF01142">
    <property type="entry name" value="TruD"/>
    <property type="match status" value="2"/>
</dbReference>
<evidence type="ECO:0000256" key="2">
    <source>
        <dbReference type="ARBA" id="ARBA00022694"/>
    </source>
</evidence>
<dbReference type="GO" id="GO:0005829">
    <property type="term" value="C:cytosol"/>
    <property type="evidence" value="ECO:0007669"/>
    <property type="project" value="TreeGrafter"/>
</dbReference>
<dbReference type="InterPro" id="IPR011760">
    <property type="entry name" value="PsdUridine_synth_TruD_insert"/>
</dbReference>
<dbReference type="EC" id="5.4.99.27" evidence="4"/>
<dbReference type="HAMAP" id="MF_01082">
    <property type="entry name" value="TruD"/>
    <property type="match status" value="1"/>
</dbReference>
<keyword evidence="2 4" id="KW-0819">tRNA processing</keyword>
<keyword evidence="3 4" id="KW-0413">Isomerase</keyword>
<dbReference type="EMBL" id="MSCH01000003">
    <property type="protein sequence ID" value="PQJ53276.1"/>
    <property type="molecule type" value="Genomic_DNA"/>
</dbReference>
<evidence type="ECO:0000256" key="4">
    <source>
        <dbReference type="HAMAP-Rule" id="MF_01082"/>
    </source>
</evidence>
<comment type="similarity">
    <text evidence="1 4">Belongs to the pseudouridine synthase TruD family.</text>
</comment>
<dbReference type="PROSITE" id="PS50984">
    <property type="entry name" value="TRUD"/>
    <property type="match status" value="1"/>
</dbReference>
<dbReference type="Gene3D" id="3.30.2340.10">
    <property type="entry name" value="TruD, insertion domain"/>
    <property type="match status" value="1"/>
</dbReference>
<dbReference type="SUPFAM" id="SSF55120">
    <property type="entry name" value="Pseudouridine synthase"/>
    <property type="match status" value="1"/>
</dbReference>
<evidence type="ECO:0000313" key="7">
    <source>
        <dbReference type="EMBL" id="PQJ53276.1"/>
    </source>
</evidence>
<organism evidence="7 8">
    <name type="scientific">Psychrosphaera saromensis</name>
    <dbReference type="NCBI Taxonomy" id="716813"/>
    <lineage>
        <taxon>Bacteria</taxon>
        <taxon>Pseudomonadati</taxon>
        <taxon>Pseudomonadota</taxon>
        <taxon>Gammaproteobacteria</taxon>
        <taxon>Alteromonadales</taxon>
        <taxon>Pseudoalteromonadaceae</taxon>
        <taxon>Psychrosphaera</taxon>
    </lineage>
</organism>
<proteinExistence type="inferred from homology"/>
<accession>A0A2S7UTG7</accession>
<dbReference type="GO" id="GO:0160150">
    <property type="term" value="F:tRNA pseudouridine(13) synthase activity"/>
    <property type="evidence" value="ECO:0007669"/>
    <property type="project" value="UniProtKB-EC"/>
</dbReference>
<comment type="catalytic activity">
    <reaction evidence="4">
        <text>uridine(13) in tRNA = pseudouridine(13) in tRNA</text>
        <dbReference type="Rhea" id="RHEA:42540"/>
        <dbReference type="Rhea" id="RHEA-COMP:10105"/>
        <dbReference type="Rhea" id="RHEA-COMP:10106"/>
        <dbReference type="ChEBI" id="CHEBI:65314"/>
        <dbReference type="ChEBI" id="CHEBI:65315"/>
        <dbReference type="EC" id="5.4.99.27"/>
    </reaction>
</comment>